<keyword evidence="1" id="KW-0732">Signal</keyword>
<proteinExistence type="predicted"/>
<evidence type="ECO:0000256" key="1">
    <source>
        <dbReference type="SAM" id="SignalP"/>
    </source>
</evidence>
<feature type="signal peptide" evidence="1">
    <location>
        <begin position="1"/>
        <end position="20"/>
    </location>
</feature>
<feature type="chain" id="PRO_5026877132" evidence="1">
    <location>
        <begin position="21"/>
        <end position="202"/>
    </location>
</feature>
<dbReference type="EMBL" id="BKCJ010006626">
    <property type="protein sequence ID" value="GEU73115.1"/>
    <property type="molecule type" value="Genomic_DNA"/>
</dbReference>
<gene>
    <name evidence="2" type="ORF">Tci_045093</name>
</gene>
<evidence type="ECO:0000313" key="2">
    <source>
        <dbReference type="EMBL" id="GEU73115.1"/>
    </source>
</evidence>
<sequence>MSLPMTQIFILILKLPTSSTNPNITSSRHTRVTHVEVILTTDLIIKHRPRLSMSRCRVTIKTLVMISLHISHRVCHSSILVVSTVEYPIDQSPLYDDMSLHEMLVRSTAYLEEITKRQKHTMGDEDSSTTLVRETDQFIKSGEDDLVPIPRESEKTSDDDSECNMLDISLPITDVRDDDFVTLSNPLFDTSCYDNLLFDKEF</sequence>
<comment type="caution">
    <text evidence="2">The sequence shown here is derived from an EMBL/GenBank/DDBJ whole genome shotgun (WGS) entry which is preliminary data.</text>
</comment>
<organism evidence="2">
    <name type="scientific">Tanacetum cinerariifolium</name>
    <name type="common">Dalmatian daisy</name>
    <name type="synonym">Chrysanthemum cinerariifolium</name>
    <dbReference type="NCBI Taxonomy" id="118510"/>
    <lineage>
        <taxon>Eukaryota</taxon>
        <taxon>Viridiplantae</taxon>
        <taxon>Streptophyta</taxon>
        <taxon>Embryophyta</taxon>
        <taxon>Tracheophyta</taxon>
        <taxon>Spermatophyta</taxon>
        <taxon>Magnoliopsida</taxon>
        <taxon>eudicotyledons</taxon>
        <taxon>Gunneridae</taxon>
        <taxon>Pentapetalae</taxon>
        <taxon>asterids</taxon>
        <taxon>campanulids</taxon>
        <taxon>Asterales</taxon>
        <taxon>Asteraceae</taxon>
        <taxon>Asteroideae</taxon>
        <taxon>Anthemideae</taxon>
        <taxon>Anthemidinae</taxon>
        <taxon>Tanacetum</taxon>
    </lineage>
</organism>
<name>A0A6L2MLD1_TANCI</name>
<protein>
    <submittedName>
        <fullName evidence="2">Uncharacterized protein</fullName>
    </submittedName>
</protein>
<reference evidence="2" key="1">
    <citation type="journal article" date="2019" name="Sci. Rep.">
        <title>Draft genome of Tanacetum cinerariifolium, the natural source of mosquito coil.</title>
        <authorList>
            <person name="Yamashiro T."/>
            <person name="Shiraishi A."/>
            <person name="Satake H."/>
            <person name="Nakayama K."/>
        </authorList>
    </citation>
    <scope>NUCLEOTIDE SEQUENCE</scope>
</reference>
<dbReference type="AlphaFoldDB" id="A0A6L2MLD1"/>
<accession>A0A6L2MLD1</accession>